<keyword evidence="1" id="KW-0175">Coiled coil</keyword>
<feature type="region of interest" description="Disordered" evidence="2">
    <location>
        <begin position="122"/>
        <end position="212"/>
    </location>
</feature>
<dbReference type="RefSeq" id="WP_130024144.1">
    <property type="nucleotide sequence ID" value="NZ_SEWF01000078.1"/>
</dbReference>
<feature type="compositionally biased region" description="Polar residues" evidence="2">
    <location>
        <begin position="154"/>
        <end position="163"/>
    </location>
</feature>
<reference evidence="3 4" key="1">
    <citation type="submission" date="2019-02" db="EMBL/GenBank/DDBJ databases">
        <title>Bacterial novel species Emticicia sp. 17J42-9 isolated from soil.</title>
        <authorList>
            <person name="Jung H.-Y."/>
        </authorList>
    </citation>
    <scope>NUCLEOTIDE SEQUENCE [LARGE SCALE GENOMIC DNA]</scope>
    <source>
        <strain evidence="3 4">17J42-9</strain>
    </source>
</reference>
<feature type="coiled-coil region" evidence="1">
    <location>
        <begin position="28"/>
        <end position="89"/>
    </location>
</feature>
<feature type="compositionally biased region" description="Basic and acidic residues" evidence="2">
    <location>
        <begin position="186"/>
        <end position="206"/>
    </location>
</feature>
<feature type="compositionally biased region" description="Basic and acidic residues" evidence="2">
    <location>
        <begin position="228"/>
        <end position="253"/>
    </location>
</feature>
<name>A0A4Q5LTE4_9BACT</name>
<feature type="region of interest" description="Disordered" evidence="2">
    <location>
        <begin position="225"/>
        <end position="253"/>
    </location>
</feature>
<evidence type="ECO:0000256" key="2">
    <source>
        <dbReference type="SAM" id="MobiDB-lite"/>
    </source>
</evidence>
<dbReference type="EMBL" id="SEWF01000078">
    <property type="protein sequence ID" value="RYU92683.1"/>
    <property type="molecule type" value="Genomic_DNA"/>
</dbReference>
<protein>
    <submittedName>
        <fullName evidence="3">Uncharacterized protein</fullName>
    </submittedName>
</protein>
<evidence type="ECO:0000313" key="3">
    <source>
        <dbReference type="EMBL" id="RYU92683.1"/>
    </source>
</evidence>
<gene>
    <name evidence="3" type="ORF">EWM59_25970</name>
</gene>
<feature type="compositionally biased region" description="Basic and acidic residues" evidence="2">
    <location>
        <begin position="122"/>
        <end position="144"/>
    </location>
</feature>
<dbReference type="AlphaFoldDB" id="A0A4Q5LTE4"/>
<accession>A0A4Q5LTE4</accession>
<proteinExistence type="predicted"/>
<evidence type="ECO:0000256" key="1">
    <source>
        <dbReference type="SAM" id="Coils"/>
    </source>
</evidence>
<keyword evidence="4" id="KW-1185">Reference proteome</keyword>
<dbReference type="Proteomes" id="UP000293162">
    <property type="component" value="Unassembled WGS sequence"/>
</dbReference>
<evidence type="ECO:0000313" key="4">
    <source>
        <dbReference type="Proteomes" id="UP000293162"/>
    </source>
</evidence>
<organism evidence="3 4">
    <name type="scientific">Emticicia agri</name>
    <dbReference type="NCBI Taxonomy" id="2492393"/>
    <lineage>
        <taxon>Bacteria</taxon>
        <taxon>Pseudomonadati</taxon>
        <taxon>Bacteroidota</taxon>
        <taxon>Cytophagia</taxon>
        <taxon>Cytophagales</taxon>
        <taxon>Leadbetterellaceae</taxon>
        <taxon>Emticicia</taxon>
    </lineage>
</organism>
<sequence>MEKADKHTITPSFPEPFERFEQELAPDIAGLQNAMNQLEYNQKEWQQALKDMKNVLPPHPNYSNHEAVVQGYQKNIRELEGKVQEYQAKTYGRVERILKEHEVEPELANQVMTALDAKVHPEKYENKSLNEDKNMAQEDKEAESIKPTVENPADLTNVSQTEKTPPKQDYTLSLIQQKRKQQKQLQEQKAEISEKTNELEKSDGKEPIPVSGSLNYQLNYQLKFQKPVSKEQPKEKLVKDFSKNNKDISPDKD</sequence>
<comment type="caution">
    <text evidence="3">The sequence shown here is derived from an EMBL/GenBank/DDBJ whole genome shotgun (WGS) entry which is preliminary data.</text>
</comment>